<evidence type="ECO:0000313" key="2">
    <source>
        <dbReference type="Proteomes" id="UP000095287"/>
    </source>
</evidence>
<evidence type="ECO:0000313" key="3">
    <source>
        <dbReference type="WBParaSite" id="L893_g5540.t1"/>
    </source>
</evidence>
<protein>
    <submittedName>
        <fullName evidence="3">Xyloglucan:xyloglucosyl transferase</fullName>
    </submittedName>
</protein>
<dbReference type="WBParaSite" id="L893_g5540.t1">
    <property type="protein sequence ID" value="L893_g5540.t1"/>
    <property type="gene ID" value="L893_g5540"/>
</dbReference>
<organism evidence="2 3">
    <name type="scientific">Steinernema glaseri</name>
    <dbReference type="NCBI Taxonomy" id="37863"/>
    <lineage>
        <taxon>Eukaryota</taxon>
        <taxon>Metazoa</taxon>
        <taxon>Ecdysozoa</taxon>
        <taxon>Nematoda</taxon>
        <taxon>Chromadorea</taxon>
        <taxon>Rhabditida</taxon>
        <taxon>Tylenchina</taxon>
        <taxon>Panagrolaimomorpha</taxon>
        <taxon>Strongyloidoidea</taxon>
        <taxon>Steinernematidae</taxon>
        <taxon>Steinernema</taxon>
    </lineage>
</organism>
<keyword evidence="2" id="KW-1185">Reference proteome</keyword>
<sequence>MMLLSAFLLLLLSQACYSAAPLKRMTKHFLFVQLKVFTRDQNFFGTNANASARIVFGFVNETSNRLVHYHNVNYKVPETGRFKRHHMDDLRYYVGGSIYADVEQACSSDATDQYQYEACMTEPNVVFIILHSMYDLWKPWKLDQIQVKVTLVNPSFKEGWFTEASGTSTFLPRDKWLTNRNYFRASNGGELRKVHEIPVPGPHFGQILYQ</sequence>
<accession>A0A1I8AH33</accession>
<evidence type="ECO:0000256" key="1">
    <source>
        <dbReference type="SAM" id="SignalP"/>
    </source>
</evidence>
<dbReference type="Proteomes" id="UP000095287">
    <property type="component" value="Unplaced"/>
</dbReference>
<dbReference type="AlphaFoldDB" id="A0A1I8AH33"/>
<keyword evidence="1" id="KW-0732">Signal</keyword>
<name>A0A1I8AH33_9BILA</name>
<feature type="chain" id="PRO_5009314636" evidence="1">
    <location>
        <begin position="19"/>
        <end position="210"/>
    </location>
</feature>
<reference evidence="3" key="1">
    <citation type="submission" date="2016-11" db="UniProtKB">
        <authorList>
            <consortium name="WormBaseParasite"/>
        </authorList>
    </citation>
    <scope>IDENTIFICATION</scope>
</reference>
<feature type="signal peptide" evidence="1">
    <location>
        <begin position="1"/>
        <end position="18"/>
    </location>
</feature>
<proteinExistence type="predicted"/>